<dbReference type="CDD" id="cd01014">
    <property type="entry name" value="nicotinamidase_related"/>
    <property type="match status" value="1"/>
</dbReference>
<comment type="similarity">
    <text evidence="1">Belongs to the isochorismatase family.</text>
</comment>
<dbReference type="InterPro" id="IPR000868">
    <property type="entry name" value="Isochorismatase-like_dom"/>
</dbReference>
<dbReference type="GO" id="GO:0016747">
    <property type="term" value="F:acyltransferase activity, transferring groups other than amino-acyl groups"/>
    <property type="evidence" value="ECO:0007669"/>
    <property type="project" value="InterPro"/>
</dbReference>
<dbReference type="PROSITE" id="PS51186">
    <property type="entry name" value="GNAT"/>
    <property type="match status" value="1"/>
</dbReference>
<name>A0A1C4E1A5_9BACI</name>
<dbReference type="EMBL" id="FMBE01000013">
    <property type="protein sequence ID" value="SCC37322.1"/>
    <property type="molecule type" value="Genomic_DNA"/>
</dbReference>
<organism evidence="4 5">
    <name type="scientific">Bacillus wiedmannii</name>
    <dbReference type="NCBI Taxonomy" id="1890302"/>
    <lineage>
        <taxon>Bacteria</taxon>
        <taxon>Bacillati</taxon>
        <taxon>Bacillota</taxon>
        <taxon>Bacilli</taxon>
        <taxon>Bacillales</taxon>
        <taxon>Bacillaceae</taxon>
        <taxon>Bacillus</taxon>
        <taxon>Bacillus cereus group</taxon>
    </lineage>
</organism>
<dbReference type="InterPro" id="IPR016181">
    <property type="entry name" value="Acyl_CoA_acyltransferase"/>
</dbReference>
<dbReference type="Gene3D" id="3.40.630.30">
    <property type="match status" value="1"/>
</dbReference>
<evidence type="ECO:0000259" key="3">
    <source>
        <dbReference type="PROSITE" id="PS51186"/>
    </source>
</evidence>
<keyword evidence="2" id="KW-0378">Hydrolase</keyword>
<dbReference type="CDD" id="cd04301">
    <property type="entry name" value="NAT_SF"/>
    <property type="match status" value="1"/>
</dbReference>
<feature type="domain" description="N-acetyltransferase" evidence="3">
    <location>
        <begin position="8"/>
        <end position="178"/>
    </location>
</feature>
<dbReference type="InterPro" id="IPR000182">
    <property type="entry name" value="GNAT_dom"/>
</dbReference>
<dbReference type="PANTHER" id="PTHR43540:SF14">
    <property type="entry name" value="ISOCHORISMATASE"/>
    <property type="match status" value="1"/>
</dbReference>
<protein>
    <submittedName>
        <fullName evidence="4">Acetyltransferase, GNAT</fullName>
    </submittedName>
</protein>
<dbReference type="SUPFAM" id="SSF55729">
    <property type="entry name" value="Acyl-CoA N-acyltransferases (Nat)"/>
    <property type="match status" value="1"/>
</dbReference>
<dbReference type="SUPFAM" id="SSF52499">
    <property type="entry name" value="Isochorismatase-like hydrolases"/>
    <property type="match status" value="1"/>
</dbReference>
<gene>
    <name evidence="4" type="ORF">BC05F1_03091</name>
</gene>
<dbReference type="PANTHER" id="PTHR43540">
    <property type="entry name" value="PEROXYUREIDOACRYLATE/UREIDOACRYLATE AMIDOHYDROLASE-RELATED"/>
    <property type="match status" value="1"/>
</dbReference>
<accession>A0A1C4E1A5</accession>
<evidence type="ECO:0000256" key="2">
    <source>
        <dbReference type="ARBA" id="ARBA00022801"/>
    </source>
</evidence>
<evidence type="ECO:0000256" key="1">
    <source>
        <dbReference type="ARBA" id="ARBA00006336"/>
    </source>
</evidence>
<keyword evidence="4" id="KW-0808">Transferase</keyword>
<proteinExistence type="inferred from homology"/>
<evidence type="ECO:0000313" key="5">
    <source>
        <dbReference type="Proteomes" id="UP000196052"/>
    </source>
</evidence>
<dbReference type="GO" id="GO:0016787">
    <property type="term" value="F:hydrolase activity"/>
    <property type="evidence" value="ECO:0007669"/>
    <property type="project" value="UniProtKB-KW"/>
</dbReference>
<dbReference type="Pfam" id="PF00857">
    <property type="entry name" value="Isochorismatase"/>
    <property type="match status" value="1"/>
</dbReference>
<sequence>MLFQKDNISIRYVKEEDAPIISKWLTDPEVLRYYEGRDNPQSVEMVLNHFIHNPNSHEKRCLIEFDAVPIGYIQMYPIDSEWKTLYGYEESQNVWGMDQFIGEPTYWGKGIGTKLVQAAITYIMENTRAEAIAMDPKVNNERAIKCYEKCGFKKVKILKEHELHEGKLEDCWMIEYKQRELREMKKALLVIDVQAGMYTAGMPVHNGEKFLEILQELIGECRSNDILVIYVQHNGPKDHPLEKDTEGWKVHEAIAPQKGDRIVEKTTPDSFHKTNLNEVLQEKGIEHVIISGMQTEYCVDTTTRRAFSEGYKVTLVSDAHSTFHTDVLRAEDIVKHHNVVFGAFANVVALKDLKVTASK</sequence>
<dbReference type="AlphaFoldDB" id="A0A1C4E1A5"/>
<dbReference type="Gene3D" id="3.40.50.850">
    <property type="entry name" value="Isochorismatase-like"/>
    <property type="match status" value="1"/>
</dbReference>
<dbReference type="Pfam" id="PF13523">
    <property type="entry name" value="Acetyltransf_8"/>
    <property type="match status" value="1"/>
</dbReference>
<dbReference type="InterPro" id="IPR036380">
    <property type="entry name" value="Isochorismatase-like_sf"/>
</dbReference>
<dbReference type="Proteomes" id="UP000196052">
    <property type="component" value="Unassembled WGS sequence"/>
</dbReference>
<dbReference type="InterPro" id="IPR050272">
    <property type="entry name" value="Isochorismatase-like_hydrls"/>
</dbReference>
<evidence type="ECO:0000313" key="4">
    <source>
        <dbReference type="EMBL" id="SCC37322.1"/>
    </source>
</evidence>
<reference evidence="5" key="1">
    <citation type="submission" date="2016-08" db="EMBL/GenBank/DDBJ databases">
        <authorList>
            <person name="Loux V."/>
            <person name="Rue O."/>
        </authorList>
    </citation>
    <scope>NUCLEOTIDE SEQUENCE [LARGE SCALE GENOMIC DNA]</scope>
    <source>
        <strain evidence="5">INRA Bc05-F1</strain>
    </source>
</reference>